<keyword evidence="6 7" id="KW-0472">Membrane</keyword>
<evidence type="ECO:0000256" key="4">
    <source>
        <dbReference type="ARBA" id="ARBA00022692"/>
    </source>
</evidence>
<dbReference type="Proteomes" id="UP001189429">
    <property type="component" value="Unassembled WGS sequence"/>
</dbReference>
<feature type="transmembrane region" description="Helical" evidence="7">
    <location>
        <begin position="371"/>
        <end position="393"/>
    </location>
</feature>
<comment type="caution">
    <text evidence="11">The sequence shown here is derived from an EMBL/GenBank/DDBJ whole genome shotgun (WGS) entry which is preliminary data.</text>
</comment>
<feature type="transmembrane region" description="Helical" evidence="7">
    <location>
        <begin position="100"/>
        <end position="123"/>
    </location>
</feature>
<feature type="domain" description="CSC1/OSCA1-like cytosolic" evidence="10">
    <location>
        <begin position="189"/>
        <end position="357"/>
    </location>
</feature>
<feature type="transmembrane region" description="Helical" evidence="7">
    <location>
        <begin position="467"/>
        <end position="492"/>
    </location>
</feature>
<reference evidence="11" key="1">
    <citation type="submission" date="2023-10" db="EMBL/GenBank/DDBJ databases">
        <authorList>
            <person name="Chen Y."/>
            <person name="Shah S."/>
            <person name="Dougan E. K."/>
            <person name="Thang M."/>
            <person name="Chan C."/>
        </authorList>
    </citation>
    <scope>NUCLEOTIDE SEQUENCE [LARGE SCALE GENOMIC DNA]</scope>
</reference>
<feature type="domain" description="CSC1/OSCA1-like 7TM region" evidence="8">
    <location>
        <begin position="370"/>
        <end position="642"/>
    </location>
</feature>
<evidence type="ECO:0000259" key="10">
    <source>
        <dbReference type="Pfam" id="PF14703"/>
    </source>
</evidence>
<dbReference type="Pfam" id="PF13967">
    <property type="entry name" value="RSN1_TM"/>
    <property type="match status" value="1"/>
</dbReference>
<name>A0ABN9UD96_9DINO</name>
<evidence type="ECO:0000256" key="7">
    <source>
        <dbReference type="SAM" id="Phobius"/>
    </source>
</evidence>
<keyword evidence="4 7" id="KW-0812">Transmembrane</keyword>
<feature type="transmembrane region" description="Helical" evidence="7">
    <location>
        <begin position="28"/>
        <end position="49"/>
    </location>
</feature>
<feature type="transmembrane region" description="Helical" evidence="7">
    <location>
        <begin position="512"/>
        <end position="533"/>
    </location>
</feature>
<organism evidence="11 12">
    <name type="scientific">Prorocentrum cordatum</name>
    <dbReference type="NCBI Taxonomy" id="2364126"/>
    <lineage>
        <taxon>Eukaryota</taxon>
        <taxon>Sar</taxon>
        <taxon>Alveolata</taxon>
        <taxon>Dinophyceae</taxon>
        <taxon>Prorocentrales</taxon>
        <taxon>Prorocentraceae</taxon>
        <taxon>Prorocentrum</taxon>
    </lineage>
</organism>
<keyword evidence="3" id="KW-0813">Transport</keyword>
<dbReference type="Pfam" id="PF14703">
    <property type="entry name" value="PHM7_cyt"/>
    <property type="match status" value="1"/>
</dbReference>
<evidence type="ECO:0000256" key="1">
    <source>
        <dbReference type="ARBA" id="ARBA00004141"/>
    </source>
</evidence>
<dbReference type="InterPro" id="IPR027815">
    <property type="entry name" value="CSC1/OSCA1-like_cyt"/>
</dbReference>
<gene>
    <name evidence="11" type="ORF">PCOR1329_LOCUS47539</name>
</gene>
<evidence type="ECO:0000259" key="8">
    <source>
        <dbReference type="Pfam" id="PF02714"/>
    </source>
</evidence>
<dbReference type="PANTHER" id="PTHR13018:SF5">
    <property type="entry name" value="RE44586P"/>
    <property type="match status" value="1"/>
</dbReference>
<evidence type="ECO:0008006" key="13">
    <source>
        <dbReference type="Google" id="ProtNLM"/>
    </source>
</evidence>
<dbReference type="InterPro" id="IPR003864">
    <property type="entry name" value="CSC1/OSCA1-like_7TM"/>
</dbReference>
<dbReference type="PANTHER" id="PTHR13018">
    <property type="entry name" value="PROBABLE MEMBRANE PROTEIN DUF221-RELATED"/>
    <property type="match status" value="1"/>
</dbReference>
<feature type="domain" description="CSC1/OSCA1-like N-terminal transmembrane" evidence="9">
    <location>
        <begin position="23"/>
        <end position="160"/>
    </location>
</feature>
<proteinExistence type="inferred from homology"/>
<evidence type="ECO:0000256" key="3">
    <source>
        <dbReference type="ARBA" id="ARBA00022448"/>
    </source>
</evidence>
<feature type="transmembrane region" description="Helical" evidence="7">
    <location>
        <begin position="627"/>
        <end position="644"/>
    </location>
</feature>
<evidence type="ECO:0000256" key="2">
    <source>
        <dbReference type="ARBA" id="ARBA00007779"/>
    </source>
</evidence>
<feature type="transmembrane region" description="Helical" evidence="7">
    <location>
        <begin position="586"/>
        <end position="607"/>
    </location>
</feature>
<accession>A0ABN9UD96</accession>
<comment type="similarity">
    <text evidence="2">Belongs to the CSC1 (TC 1.A.17) family.</text>
</comment>
<evidence type="ECO:0000259" key="9">
    <source>
        <dbReference type="Pfam" id="PF13967"/>
    </source>
</evidence>
<evidence type="ECO:0000256" key="6">
    <source>
        <dbReference type="ARBA" id="ARBA00023136"/>
    </source>
</evidence>
<evidence type="ECO:0000256" key="5">
    <source>
        <dbReference type="ARBA" id="ARBA00022989"/>
    </source>
</evidence>
<dbReference type="InterPro" id="IPR032880">
    <property type="entry name" value="CSC1/OSCA1-like_N"/>
</dbReference>
<comment type="subcellular location">
    <subcellularLocation>
        <location evidence="1">Membrane</location>
        <topology evidence="1">Multi-pass membrane protein</topology>
    </subcellularLocation>
</comment>
<dbReference type="EMBL" id="CAUYUJ010015727">
    <property type="protein sequence ID" value="CAK0857412.1"/>
    <property type="molecule type" value="Genomic_DNA"/>
</dbReference>
<dbReference type="Pfam" id="PF02714">
    <property type="entry name" value="RSN1_7TM"/>
    <property type="match status" value="1"/>
</dbReference>
<feature type="transmembrane region" description="Helical" evidence="7">
    <location>
        <begin position="413"/>
        <end position="446"/>
    </location>
</feature>
<evidence type="ECO:0000313" key="11">
    <source>
        <dbReference type="EMBL" id="CAK0857412.1"/>
    </source>
</evidence>
<evidence type="ECO:0000313" key="12">
    <source>
        <dbReference type="Proteomes" id="UP001189429"/>
    </source>
</evidence>
<dbReference type="InterPro" id="IPR045122">
    <property type="entry name" value="Csc1-like"/>
</dbReference>
<keyword evidence="5 7" id="KW-1133">Transmembrane helix</keyword>
<protein>
    <recommendedName>
        <fullName evidence="13">CSC1/OSCA1-like 7TM region domain-containing protein</fullName>
    </recommendedName>
</protein>
<keyword evidence="12" id="KW-1185">Reference proteome</keyword>
<sequence>MGLFDTAAKVLGVTSNAEGDLAAFVGNLLFTAVFVAGCLGVFCAVRLWYPPMFSHNSMPNRDTRLGWIFGWVSDSLRASDGEIEKAAGLDGLMLLRYYSLCVKICAILVVSNFLIMGTLHRAFGKGECDRLSKIGFGSVEENSWLTYAHAMLVWLVVVAVEKVTLSAHREFIEQKRYEWLCNMPVPQSTTVLVECIPDEYRSDTKLLGLFQRLFGEENVQMAHMVLNTDDLLADVARKEEIELQLHSAEFQWQKDGSDPDKRPQFRDFLNRGVLVDTLDYYTEQQNNVIQTITTKRKQLLDGAADSSPGVSPIFSTSGFVTFASRHFQELALQVCYTEDTDEFVVSLPPDPEDIIYSDLQTDPTKIAGKELLGYASVFGVYLVFMPFVVGISWLTSIPELQKRYPSLKDTLAAWPPGLVSFMSSMSAVLGLKLFMCFLPTILMIIFRNFFCLRAGAWAQAKLQIYYFWFLVVFEILATTVGTSLLGTLEQLLEHPTSILQLLGSSLPQATHFYLNYMVVNWGTVAMDATRYFYLAKFIAYKSYLPEERARELSEPEDQDYYGQGGRCARASEYVVMTLVFSSLTPLITVLGLINFALCRVVFGYLLVWAETKKPDLGGVFWVSNLRHLQWGLIIYVLTMSGCLAMRADSKIPSIICLASFIWVFRFYRKFESLLWQKLPMLKYHEKADRKDSSLPLSYRQPELLEAEASTKE</sequence>